<dbReference type="Proteomes" id="UP000831562">
    <property type="component" value="Chromosome"/>
</dbReference>
<evidence type="ECO:0000313" key="12">
    <source>
        <dbReference type="EMBL" id="MBF4808865.1"/>
    </source>
</evidence>
<dbReference type="InterPro" id="IPR017937">
    <property type="entry name" value="Thioredoxin_CS"/>
</dbReference>
<dbReference type="PROSITE" id="PS51352">
    <property type="entry name" value="THIOREDOXIN_2"/>
    <property type="match status" value="1"/>
</dbReference>
<dbReference type="NCBIfam" id="TIGR01068">
    <property type="entry name" value="thioredoxin"/>
    <property type="match status" value="1"/>
</dbReference>
<dbReference type="PANTHER" id="PTHR45663:SF11">
    <property type="entry name" value="GEO12009P1"/>
    <property type="match status" value="1"/>
</dbReference>
<protein>
    <recommendedName>
        <fullName evidence="6 7">Thioredoxin</fullName>
    </recommendedName>
</protein>
<dbReference type="SUPFAM" id="SSF52833">
    <property type="entry name" value="Thioredoxin-like"/>
    <property type="match status" value="1"/>
</dbReference>
<evidence type="ECO:0000256" key="8">
    <source>
        <dbReference type="PIRSR" id="PIRSR000077-1"/>
    </source>
</evidence>
<feature type="disulfide bond" description="Redox-active" evidence="9">
    <location>
        <begin position="30"/>
        <end position="33"/>
    </location>
</feature>
<dbReference type="RefSeq" id="WP_012809400.1">
    <property type="nucleotide sequence ID" value="NZ_CAUOLD010000006.1"/>
</dbReference>
<dbReference type="Proteomes" id="UP000787322">
    <property type="component" value="Unassembled WGS sequence"/>
</dbReference>
<feature type="domain" description="Thioredoxin" evidence="10">
    <location>
        <begin position="1"/>
        <end position="105"/>
    </location>
</feature>
<feature type="site" description="Contributes to redox potential value" evidence="8">
    <location>
        <position position="32"/>
    </location>
</feature>
<dbReference type="InterPro" id="IPR013766">
    <property type="entry name" value="Thioredoxin_domain"/>
</dbReference>
<dbReference type="AlphaFoldDB" id="A0A930YQK1"/>
<dbReference type="EMBL" id="JABZGU010000007">
    <property type="protein sequence ID" value="MBF4802354.1"/>
    <property type="molecule type" value="Genomic_DNA"/>
</dbReference>
<evidence type="ECO:0000313" key="14">
    <source>
        <dbReference type="Proteomes" id="UP000772566"/>
    </source>
</evidence>
<dbReference type="InterPro" id="IPR005746">
    <property type="entry name" value="Thioredoxin"/>
</dbReference>
<feature type="active site" description="Nucleophile" evidence="8">
    <location>
        <position position="33"/>
    </location>
</feature>
<keyword evidence="4 9" id="KW-1015">Disulfide bond</keyword>
<evidence type="ECO:0000256" key="6">
    <source>
        <dbReference type="NCBIfam" id="TIGR01068"/>
    </source>
</evidence>
<feature type="active site" description="Nucleophile" evidence="8">
    <location>
        <position position="30"/>
    </location>
</feature>
<gene>
    <name evidence="12" type="primary">trxA</name>
    <name evidence="12" type="ORF">HXK23_01350</name>
    <name evidence="11" type="ORF">HXK24_00755</name>
    <name evidence="13" type="ORF">M3I19_07405</name>
</gene>
<evidence type="ECO:0000256" key="5">
    <source>
        <dbReference type="ARBA" id="ARBA00023284"/>
    </source>
</evidence>
<dbReference type="PANTHER" id="PTHR45663">
    <property type="entry name" value="GEO12009P1"/>
    <property type="match status" value="1"/>
</dbReference>
<dbReference type="EMBL" id="CP097092">
    <property type="protein sequence ID" value="UQF78085.1"/>
    <property type="molecule type" value="Genomic_DNA"/>
</dbReference>
<dbReference type="GO" id="GO:0045454">
    <property type="term" value="P:cell redox homeostasis"/>
    <property type="evidence" value="ECO:0007669"/>
    <property type="project" value="TreeGrafter"/>
</dbReference>
<evidence type="ECO:0000256" key="2">
    <source>
        <dbReference type="ARBA" id="ARBA00022448"/>
    </source>
</evidence>
<dbReference type="FunFam" id="3.40.30.10:FF:000001">
    <property type="entry name" value="Thioredoxin"/>
    <property type="match status" value="1"/>
</dbReference>
<evidence type="ECO:0000256" key="1">
    <source>
        <dbReference type="ARBA" id="ARBA00008987"/>
    </source>
</evidence>
<organism evidence="12 14">
    <name type="scientific">Lancefieldella parvula</name>
    <dbReference type="NCBI Taxonomy" id="1382"/>
    <lineage>
        <taxon>Bacteria</taxon>
        <taxon>Bacillati</taxon>
        <taxon>Actinomycetota</taxon>
        <taxon>Coriobacteriia</taxon>
        <taxon>Coriobacteriales</taxon>
        <taxon>Atopobiaceae</taxon>
        <taxon>Lancefieldella</taxon>
    </lineage>
</organism>
<evidence type="ECO:0000313" key="11">
    <source>
        <dbReference type="EMBL" id="MBF4802354.1"/>
    </source>
</evidence>
<evidence type="ECO:0000256" key="3">
    <source>
        <dbReference type="ARBA" id="ARBA00022982"/>
    </source>
</evidence>
<accession>A0A930YQK1</accession>
<reference evidence="13" key="2">
    <citation type="submission" date="2022-05" db="EMBL/GenBank/DDBJ databases">
        <title>Using nanopore sequencing to obtain complete genomes from saliva samples.</title>
        <authorList>
            <person name="Baker J.L."/>
        </authorList>
    </citation>
    <scope>NUCLEOTIDE SEQUENCE</scope>
    <source>
        <strain evidence="13">JCVI-JB-Lp32</strain>
    </source>
</reference>
<proteinExistence type="inferred from homology"/>
<reference evidence="12" key="1">
    <citation type="submission" date="2020-04" db="EMBL/GenBank/DDBJ databases">
        <title>Deep metagenomics examines the oral microbiome during advanced dental caries in children, revealing novel taxa and co-occurrences with host molecules.</title>
        <authorList>
            <person name="Baker J.L."/>
            <person name="Morton J.T."/>
            <person name="Dinis M."/>
            <person name="Alvarez R."/>
            <person name="Tran N.C."/>
            <person name="Knight R."/>
            <person name="Edlund A."/>
        </authorList>
    </citation>
    <scope>NUCLEOTIDE SEQUENCE</scope>
    <source>
        <strain evidence="12">JCVI_22A_bin.2</strain>
        <strain evidence="11">JCVI_3_bin.11</strain>
    </source>
</reference>
<dbReference type="GeneID" id="84806832"/>
<keyword evidence="3" id="KW-0249">Electron transport</keyword>
<dbReference type="CDD" id="cd02947">
    <property type="entry name" value="TRX_family"/>
    <property type="match status" value="1"/>
</dbReference>
<dbReference type="PIRSF" id="PIRSF000077">
    <property type="entry name" value="Thioredoxin"/>
    <property type="match status" value="1"/>
</dbReference>
<dbReference type="Gene3D" id="3.40.30.10">
    <property type="entry name" value="Glutaredoxin"/>
    <property type="match status" value="1"/>
</dbReference>
<dbReference type="Pfam" id="PF00085">
    <property type="entry name" value="Thioredoxin"/>
    <property type="match status" value="1"/>
</dbReference>
<evidence type="ECO:0000259" key="10">
    <source>
        <dbReference type="PROSITE" id="PS51352"/>
    </source>
</evidence>
<keyword evidence="2" id="KW-0813">Transport</keyword>
<keyword evidence="5 9" id="KW-0676">Redox-active center</keyword>
<dbReference type="Proteomes" id="UP000772566">
    <property type="component" value="Unassembled WGS sequence"/>
</dbReference>
<name>A0A930YQK1_9ACTN</name>
<dbReference type="GO" id="GO:0015035">
    <property type="term" value="F:protein-disulfide reductase activity"/>
    <property type="evidence" value="ECO:0007669"/>
    <property type="project" value="UniProtKB-UniRule"/>
</dbReference>
<evidence type="ECO:0000256" key="9">
    <source>
        <dbReference type="PIRSR" id="PIRSR000077-4"/>
    </source>
</evidence>
<feature type="site" description="Contributes to redox potential value" evidence="8">
    <location>
        <position position="31"/>
    </location>
</feature>
<evidence type="ECO:0000256" key="4">
    <source>
        <dbReference type="ARBA" id="ARBA00023157"/>
    </source>
</evidence>
<dbReference type="InterPro" id="IPR036249">
    <property type="entry name" value="Thioredoxin-like_sf"/>
</dbReference>
<evidence type="ECO:0000256" key="7">
    <source>
        <dbReference type="PIRNR" id="PIRNR000077"/>
    </source>
</evidence>
<dbReference type="PROSITE" id="PS00194">
    <property type="entry name" value="THIOREDOXIN_1"/>
    <property type="match status" value="1"/>
</dbReference>
<dbReference type="GO" id="GO:0005829">
    <property type="term" value="C:cytosol"/>
    <property type="evidence" value="ECO:0007669"/>
    <property type="project" value="TreeGrafter"/>
</dbReference>
<dbReference type="PRINTS" id="PR00421">
    <property type="entry name" value="THIOREDOXIN"/>
</dbReference>
<dbReference type="EMBL" id="JABZGT010000038">
    <property type="protein sequence ID" value="MBF4808865.1"/>
    <property type="molecule type" value="Genomic_DNA"/>
</dbReference>
<evidence type="ECO:0000313" key="13">
    <source>
        <dbReference type="EMBL" id="UQF78085.1"/>
    </source>
</evidence>
<feature type="site" description="Deprotonates C-terminal active site Cys" evidence="8">
    <location>
        <position position="24"/>
    </location>
</feature>
<comment type="similarity">
    <text evidence="1 7">Belongs to the thioredoxin family.</text>
</comment>
<sequence>MAQQLTTAEFDSVLANADKPVLVDFWASWCGPCRALGPVVEEVGNEMADKLDVYKVNVDDEADLATRFRIVSIPTLILFKNGEPVHTMVGNLPKADLVSELNANL</sequence>
<dbReference type="OMA" id="HIHYVTD"/>